<organism evidence="3 4">
    <name type="scientific">Serinus canaria</name>
    <name type="common">Island canary</name>
    <name type="synonym">Fringilla canaria</name>
    <dbReference type="NCBI Taxonomy" id="9135"/>
    <lineage>
        <taxon>Eukaryota</taxon>
        <taxon>Metazoa</taxon>
        <taxon>Chordata</taxon>
        <taxon>Craniata</taxon>
        <taxon>Vertebrata</taxon>
        <taxon>Euteleostomi</taxon>
        <taxon>Archelosauria</taxon>
        <taxon>Archosauria</taxon>
        <taxon>Dinosauria</taxon>
        <taxon>Saurischia</taxon>
        <taxon>Theropoda</taxon>
        <taxon>Coelurosauria</taxon>
        <taxon>Aves</taxon>
        <taxon>Neognathae</taxon>
        <taxon>Neoaves</taxon>
        <taxon>Telluraves</taxon>
        <taxon>Australaves</taxon>
        <taxon>Passeriformes</taxon>
        <taxon>Passeroidea</taxon>
        <taxon>Fringillidae</taxon>
        <taxon>Carduelinae</taxon>
        <taxon>Serinus</taxon>
    </lineage>
</organism>
<keyword evidence="4" id="KW-1185">Reference proteome</keyword>
<reference evidence="3" key="1">
    <citation type="submission" date="2025-08" db="UniProtKB">
        <authorList>
            <consortium name="Ensembl"/>
        </authorList>
    </citation>
    <scope>IDENTIFICATION</scope>
</reference>
<evidence type="ECO:0000313" key="3">
    <source>
        <dbReference type="Ensembl" id="ENSSCAP00000022557.1"/>
    </source>
</evidence>
<name>A0A8C9NT09_SERCA</name>
<evidence type="ECO:0000256" key="1">
    <source>
        <dbReference type="SAM" id="MobiDB-lite"/>
    </source>
</evidence>
<feature type="region of interest" description="Disordered" evidence="1">
    <location>
        <begin position="68"/>
        <end position="109"/>
    </location>
</feature>
<reference evidence="3" key="2">
    <citation type="submission" date="2025-09" db="UniProtKB">
        <authorList>
            <consortium name="Ensembl"/>
        </authorList>
    </citation>
    <scope>IDENTIFICATION</scope>
</reference>
<protein>
    <submittedName>
        <fullName evidence="3">Uncharacterized protein</fullName>
    </submittedName>
</protein>
<accession>A0A8C9NT09</accession>
<dbReference type="Ensembl" id="ENSSCAT00000025128.1">
    <property type="protein sequence ID" value="ENSSCAP00000022557.1"/>
    <property type="gene ID" value="ENSSCAG00000016207.1"/>
</dbReference>
<feature type="compositionally biased region" description="Low complexity" evidence="1">
    <location>
        <begin position="70"/>
        <end position="79"/>
    </location>
</feature>
<dbReference type="Proteomes" id="UP000694409">
    <property type="component" value="Unassembled WGS sequence"/>
</dbReference>
<dbReference type="AlphaFoldDB" id="A0A8C9NT09"/>
<keyword evidence="2" id="KW-0732">Signal</keyword>
<feature type="signal peptide" evidence="2">
    <location>
        <begin position="1"/>
        <end position="17"/>
    </location>
</feature>
<feature type="chain" id="PRO_5034342762" evidence="2">
    <location>
        <begin position="18"/>
        <end position="126"/>
    </location>
</feature>
<sequence>LISKGLFISFLSSIITARSWIISHIQCRIQALPHQSAGPGEQFLIPNTPSIPAPWQWDPYPVSCPSMPCPKSLSSSPGAPLGPGRGSELSLEPSPGQHPQLSQAGSRAEKVNMFPLHVNVVGRKKS</sequence>
<proteinExistence type="predicted"/>
<evidence type="ECO:0000313" key="4">
    <source>
        <dbReference type="Proteomes" id="UP000694409"/>
    </source>
</evidence>
<evidence type="ECO:0000256" key="2">
    <source>
        <dbReference type="SAM" id="SignalP"/>
    </source>
</evidence>